<reference evidence="1 2" key="1">
    <citation type="submission" date="2016-03" db="EMBL/GenBank/DDBJ databases">
        <authorList>
            <person name="Sant'Anna F.H."/>
            <person name="Ambrosini A."/>
            <person name="Souza R."/>
            <person name="Bach E."/>
            <person name="Fernandes G."/>
            <person name="Balsanelli E."/>
            <person name="Baura V.A."/>
            <person name="Souza E.M."/>
            <person name="Passaglia L."/>
        </authorList>
    </citation>
    <scope>NUCLEOTIDE SEQUENCE [LARGE SCALE GENOMIC DNA]</scope>
    <source>
        <strain evidence="1 2">P26E</strain>
    </source>
</reference>
<protein>
    <recommendedName>
        <fullName evidence="3">ANTAR domain-containing protein</fullName>
    </recommendedName>
</protein>
<gene>
    <name evidence="1" type="ORF">A3844_23015</name>
</gene>
<dbReference type="Proteomes" id="UP000186058">
    <property type="component" value="Unassembled WGS sequence"/>
</dbReference>
<keyword evidence="2" id="KW-1185">Reference proteome</keyword>
<name>A0ABX3ELL2_9BACL</name>
<evidence type="ECO:0000313" key="2">
    <source>
        <dbReference type="Proteomes" id="UP000186058"/>
    </source>
</evidence>
<organism evidence="1 2">
    <name type="scientific">Paenibacillus helianthi</name>
    <dbReference type="NCBI Taxonomy" id="1349432"/>
    <lineage>
        <taxon>Bacteria</taxon>
        <taxon>Bacillati</taxon>
        <taxon>Bacillota</taxon>
        <taxon>Bacilli</taxon>
        <taxon>Bacillales</taxon>
        <taxon>Paenibacillaceae</taxon>
        <taxon>Paenibacillus</taxon>
    </lineage>
</organism>
<accession>A0ABX3ELL2</accession>
<evidence type="ECO:0008006" key="3">
    <source>
        <dbReference type="Google" id="ProtNLM"/>
    </source>
</evidence>
<sequence>MNEQQSKILSEVALLSGWKHQILSEALSLLNDQCYTRERAAQKLLEVVADIGESEQACLSVVIESGHE</sequence>
<dbReference type="EMBL" id="LVWI01000064">
    <property type="protein sequence ID" value="OKP82842.1"/>
    <property type="molecule type" value="Genomic_DNA"/>
</dbReference>
<dbReference type="RefSeq" id="WP_074108641.1">
    <property type="nucleotide sequence ID" value="NZ_LVWI01000064.1"/>
</dbReference>
<evidence type="ECO:0000313" key="1">
    <source>
        <dbReference type="EMBL" id="OKP82842.1"/>
    </source>
</evidence>
<comment type="caution">
    <text evidence="1">The sequence shown here is derived from an EMBL/GenBank/DDBJ whole genome shotgun (WGS) entry which is preliminary data.</text>
</comment>
<proteinExistence type="predicted"/>